<name>X0RXM9_9ZZZZ</name>
<dbReference type="EMBL" id="BARS01005012">
    <property type="protein sequence ID" value="GAF67776.1"/>
    <property type="molecule type" value="Genomic_DNA"/>
</dbReference>
<organism evidence="1">
    <name type="scientific">marine sediment metagenome</name>
    <dbReference type="NCBI Taxonomy" id="412755"/>
    <lineage>
        <taxon>unclassified sequences</taxon>
        <taxon>metagenomes</taxon>
        <taxon>ecological metagenomes</taxon>
    </lineage>
</organism>
<sequence length="101" mass="11342">RHAKLQFATRLRQIGTSHKIGSIEGTDGLLWTIGASVTVELEGPAFGSHSTLFELVQRTADTFHEGDELVFVEPLKTYIKKVNKTTYTFSVKQKYMKQPDA</sequence>
<evidence type="ECO:0000313" key="1">
    <source>
        <dbReference type="EMBL" id="GAF67776.1"/>
    </source>
</evidence>
<gene>
    <name evidence="1" type="ORF">S01H1_09810</name>
</gene>
<dbReference type="AlphaFoldDB" id="X0RXM9"/>
<feature type="non-terminal residue" evidence="1">
    <location>
        <position position="1"/>
    </location>
</feature>
<protein>
    <submittedName>
        <fullName evidence="1">Uncharacterized protein</fullName>
    </submittedName>
</protein>
<proteinExistence type="predicted"/>
<comment type="caution">
    <text evidence="1">The sequence shown here is derived from an EMBL/GenBank/DDBJ whole genome shotgun (WGS) entry which is preliminary data.</text>
</comment>
<reference evidence="1" key="1">
    <citation type="journal article" date="2014" name="Front. Microbiol.">
        <title>High frequency of phylogenetically diverse reductive dehalogenase-homologous genes in deep subseafloor sedimentary metagenomes.</title>
        <authorList>
            <person name="Kawai M."/>
            <person name="Futagami T."/>
            <person name="Toyoda A."/>
            <person name="Takaki Y."/>
            <person name="Nishi S."/>
            <person name="Hori S."/>
            <person name="Arai W."/>
            <person name="Tsubouchi T."/>
            <person name="Morono Y."/>
            <person name="Uchiyama I."/>
            <person name="Ito T."/>
            <person name="Fujiyama A."/>
            <person name="Inagaki F."/>
            <person name="Takami H."/>
        </authorList>
    </citation>
    <scope>NUCLEOTIDE SEQUENCE</scope>
    <source>
        <strain evidence="1">Expedition CK06-06</strain>
    </source>
</reference>
<accession>X0RXM9</accession>